<feature type="region of interest" description="Disordered" evidence="1">
    <location>
        <begin position="101"/>
        <end position="123"/>
    </location>
</feature>
<accession>A0AAV7S0E2</accession>
<feature type="compositionally biased region" description="Polar residues" evidence="1">
    <location>
        <begin position="114"/>
        <end position="123"/>
    </location>
</feature>
<organism evidence="2 3">
    <name type="scientific">Pleurodeles waltl</name>
    <name type="common">Iberian ribbed newt</name>
    <dbReference type="NCBI Taxonomy" id="8319"/>
    <lineage>
        <taxon>Eukaryota</taxon>
        <taxon>Metazoa</taxon>
        <taxon>Chordata</taxon>
        <taxon>Craniata</taxon>
        <taxon>Vertebrata</taxon>
        <taxon>Euteleostomi</taxon>
        <taxon>Amphibia</taxon>
        <taxon>Batrachia</taxon>
        <taxon>Caudata</taxon>
        <taxon>Salamandroidea</taxon>
        <taxon>Salamandridae</taxon>
        <taxon>Pleurodelinae</taxon>
        <taxon>Pleurodeles</taxon>
    </lineage>
</organism>
<reference evidence="2" key="1">
    <citation type="journal article" date="2022" name="bioRxiv">
        <title>Sequencing and chromosome-scale assembly of the giantPleurodeles waltlgenome.</title>
        <authorList>
            <person name="Brown T."/>
            <person name="Elewa A."/>
            <person name="Iarovenko S."/>
            <person name="Subramanian E."/>
            <person name="Araus A.J."/>
            <person name="Petzold A."/>
            <person name="Susuki M."/>
            <person name="Suzuki K.-i.T."/>
            <person name="Hayashi T."/>
            <person name="Toyoda A."/>
            <person name="Oliveira C."/>
            <person name="Osipova E."/>
            <person name="Leigh N.D."/>
            <person name="Simon A."/>
            <person name="Yun M.H."/>
        </authorList>
    </citation>
    <scope>NUCLEOTIDE SEQUENCE</scope>
    <source>
        <strain evidence="2">20211129_DDA</strain>
        <tissue evidence="2">Liver</tissue>
    </source>
</reference>
<gene>
    <name evidence="2" type="ORF">NDU88_009925</name>
</gene>
<dbReference type="AlphaFoldDB" id="A0AAV7S0E2"/>
<name>A0AAV7S0E2_PLEWA</name>
<evidence type="ECO:0000256" key="1">
    <source>
        <dbReference type="SAM" id="MobiDB-lite"/>
    </source>
</evidence>
<dbReference type="EMBL" id="JANPWB010000009">
    <property type="protein sequence ID" value="KAJ1157210.1"/>
    <property type="molecule type" value="Genomic_DNA"/>
</dbReference>
<sequence length="123" mass="13602">MSTSDGQEQDRHANYEVEIPTSPGVLIVVAPWDIQLPSRPCLFCGIRSVPLDNFHTSEPLRVGRKRTVEMRSYSVAALRRVPRPIYRVDLSVSAYCTRPSMSVSSAGFSTFSSRGTVSPPSFP</sequence>
<comment type="caution">
    <text evidence="2">The sequence shown here is derived from an EMBL/GenBank/DDBJ whole genome shotgun (WGS) entry which is preliminary data.</text>
</comment>
<evidence type="ECO:0000313" key="2">
    <source>
        <dbReference type="EMBL" id="KAJ1157210.1"/>
    </source>
</evidence>
<dbReference type="Proteomes" id="UP001066276">
    <property type="component" value="Chromosome 5"/>
</dbReference>
<evidence type="ECO:0000313" key="3">
    <source>
        <dbReference type="Proteomes" id="UP001066276"/>
    </source>
</evidence>
<keyword evidence="3" id="KW-1185">Reference proteome</keyword>
<feature type="compositionally biased region" description="Low complexity" evidence="1">
    <location>
        <begin position="101"/>
        <end position="113"/>
    </location>
</feature>
<protein>
    <submittedName>
        <fullName evidence="2">Uncharacterized protein</fullName>
    </submittedName>
</protein>
<proteinExistence type="predicted"/>